<comment type="similarity">
    <text evidence="1">Belongs to the ABC transporter superfamily.</text>
</comment>
<dbReference type="AlphaFoldDB" id="A0A381IBR3"/>
<evidence type="ECO:0000256" key="1">
    <source>
        <dbReference type="ARBA" id="ARBA00005417"/>
    </source>
</evidence>
<dbReference type="GO" id="GO:0005524">
    <property type="term" value="F:ATP binding"/>
    <property type="evidence" value="ECO:0007669"/>
    <property type="project" value="UniProtKB-KW"/>
</dbReference>
<name>A0A381IBR3_CLODI</name>
<evidence type="ECO:0000259" key="5">
    <source>
        <dbReference type="Pfam" id="PF00005"/>
    </source>
</evidence>
<dbReference type="Pfam" id="PF00005">
    <property type="entry name" value="ABC_tran"/>
    <property type="match status" value="1"/>
</dbReference>
<gene>
    <name evidence="6" type="ORF">NCTC13307_02263</name>
</gene>
<keyword evidence="3" id="KW-0547">Nucleotide-binding</keyword>
<keyword evidence="4 6" id="KW-0067">ATP-binding</keyword>
<evidence type="ECO:0000256" key="3">
    <source>
        <dbReference type="ARBA" id="ARBA00022741"/>
    </source>
</evidence>
<evidence type="ECO:0000256" key="2">
    <source>
        <dbReference type="ARBA" id="ARBA00022448"/>
    </source>
</evidence>
<dbReference type="InterPro" id="IPR003439">
    <property type="entry name" value="ABC_transporter-like_ATP-bd"/>
</dbReference>
<organism evidence="6">
    <name type="scientific">Clostridioides difficile</name>
    <name type="common">Peptoclostridium difficile</name>
    <dbReference type="NCBI Taxonomy" id="1496"/>
    <lineage>
        <taxon>Bacteria</taxon>
        <taxon>Bacillati</taxon>
        <taxon>Bacillota</taxon>
        <taxon>Clostridia</taxon>
        <taxon>Peptostreptococcales</taxon>
        <taxon>Peptostreptococcaceae</taxon>
        <taxon>Clostridioides</taxon>
    </lineage>
</organism>
<reference evidence="6" key="1">
    <citation type="submission" date="2018-06" db="EMBL/GenBank/DDBJ databases">
        <authorList>
            <consortium name="Pathogen Informatics"/>
            <person name="Doyle S."/>
        </authorList>
    </citation>
    <scope>NUCLEOTIDE SEQUENCE</scope>
    <source>
        <strain evidence="6">NCTC13307</strain>
    </source>
</reference>
<dbReference type="GO" id="GO:0016887">
    <property type="term" value="F:ATP hydrolysis activity"/>
    <property type="evidence" value="ECO:0007669"/>
    <property type="project" value="InterPro"/>
</dbReference>
<accession>A0A381IBR3</accession>
<sequence length="69" mass="7583">MIYHLVIQIEIFYKILNFEVGKGEILGFLGPSGAGKSTLQKILIGMITNYGGSVIVNGVESKRHSNKFL</sequence>
<dbReference type="InterPro" id="IPR027417">
    <property type="entry name" value="P-loop_NTPase"/>
</dbReference>
<dbReference type="EMBL" id="UFWD01000001">
    <property type="protein sequence ID" value="SUY24416.1"/>
    <property type="molecule type" value="Genomic_DNA"/>
</dbReference>
<dbReference type="InterPro" id="IPR050763">
    <property type="entry name" value="ABC_transporter_ATP-binding"/>
</dbReference>
<keyword evidence="2" id="KW-0813">Transport</keyword>
<keyword evidence="6" id="KW-0378">Hydrolase</keyword>
<evidence type="ECO:0000256" key="4">
    <source>
        <dbReference type="ARBA" id="ARBA00022840"/>
    </source>
</evidence>
<feature type="domain" description="ABC transporter" evidence="5">
    <location>
        <begin position="14"/>
        <end position="64"/>
    </location>
</feature>
<evidence type="ECO:0000313" key="6">
    <source>
        <dbReference type="EMBL" id="SUY24416.1"/>
    </source>
</evidence>
<dbReference type="PANTHER" id="PTHR42711:SF5">
    <property type="entry name" value="ABC TRANSPORTER ATP-BINDING PROTEIN NATA"/>
    <property type="match status" value="1"/>
</dbReference>
<dbReference type="SUPFAM" id="SSF52540">
    <property type="entry name" value="P-loop containing nucleoside triphosphate hydrolases"/>
    <property type="match status" value="1"/>
</dbReference>
<dbReference type="Gene3D" id="3.40.50.300">
    <property type="entry name" value="P-loop containing nucleotide triphosphate hydrolases"/>
    <property type="match status" value="1"/>
</dbReference>
<dbReference type="PANTHER" id="PTHR42711">
    <property type="entry name" value="ABC TRANSPORTER ATP-BINDING PROTEIN"/>
    <property type="match status" value="1"/>
</dbReference>
<protein>
    <submittedName>
        <fullName evidence="6">ABC transporter ATP-binding protein</fullName>
        <ecNumber evidence="6">3.6.3.-</ecNumber>
    </submittedName>
</protein>
<proteinExistence type="inferred from homology"/>
<dbReference type="EC" id="3.6.3.-" evidence="6"/>